<keyword evidence="5 6" id="KW-0067">ATP-binding</keyword>
<comment type="cofactor">
    <cofactor evidence="8">
        <name>Mg(2+)</name>
        <dbReference type="ChEBI" id="CHEBI:18420"/>
    </cofactor>
</comment>
<comment type="catalytic activity">
    <reaction evidence="8">
        <text>L-threonyl-[protein] + ATP = O-phospho-L-threonyl-[protein] + ADP + H(+)</text>
        <dbReference type="Rhea" id="RHEA:46608"/>
        <dbReference type="Rhea" id="RHEA-COMP:11060"/>
        <dbReference type="Rhea" id="RHEA-COMP:11605"/>
        <dbReference type="ChEBI" id="CHEBI:15378"/>
        <dbReference type="ChEBI" id="CHEBI:30013"/>
        <dbReference type="ChEBI" id="CHEBI:30616"/>
        <dbReference type="ChEBI" id="CHEBI:61977"/>
        <dbReference type="ChEBI" id="CHEBI:456216"/>
        <dbReference type="EC" id="2.7.11.24"/>
    </reaction>
</comment>
<dbReference type="Pfam" id="PF00069">
    <property type="entry name" value="Pkinase"/>
    <property type="match status" value="1"/>
</dbReference>
<dbReference type="Gene3D" id="1.10.510.10">
    <property type="entry name" value="Transferase(Phosphotransferase) domain 1"/>
    <property type="match status" value="1"/>
</dbReference>
<dbReference type="Gene3D" id="3.30.200.20">
    <property type="entry name" value="Phosphorylase Kinase, domain 1"/>
    <property type="match status" value="1"/>
</dbReference>
<protein>
    <recommendedName>
        <fullName evidence="8">Mitogen-activated protein kinase</fullName>
        <ecNumber evidence="8">2.7.11.24</ecNumber>
    </recommendedName>
</protein>
<feature type="domain" description="Protein kinase" evidence="9">
    <location>
        <begin position="27"/>
        <end position="316"/>
    </location>
</feature>
<evidence type="ECO:0000256" key="5">
    <source>
        <dbReference type="ARBA" id="ARBA00022840"/>
    </source>
</evidence>
<sequence length="368" mass="42297">MNPGGLEQHQVMNIDIESLNAETQGRYIFIKLIGQGSYGVVFSAQNRYTGQPVAVKRIQQIFRSIADSKRILREIKILSHLKHDNITNILDVSAFPDFSKFQALVVAIDLMETDLTHVIRNNPQLNSDHHRYFVYQILRGLKYIHSANVIHRDLKPSNLLVNSDCDLKICDFGLARVPGQQEKTEFLSEYVATRWYRAPEVLLNYANYGSAIDVWSVGCILAELILRKPLFMGKNTLEQLMLINEVLGTPTDDDLRDCTNTKARDFMNSLTKKPGIPFSNIFKNSPPEAIDLVAKMLTWDPTKRITVEQALEHPFVAKLHDPFDEPVTFPLDGFEFERNDITMQELKTFMWNEVIKYHPEYIPQTLNQ</sequence>
<keyword evidence="8" id="KW-0460">Magnesium</keyword>
<keyword evidence="3 6" id="KW-0547">Nucleotide-binding</keyword>
<keyword evidence="11" id="KW-1185">Reference proteome</keyword>
<organism evidence="10 11">
    <name type="scientific">Tritrichomonas musculus</name>
    <dbReference type="NCBI Taxonomy" id="1915356"/>
    <lineage>
        <taxon>Eukaryota</taxon>
        <taxon>Metamonada</taxon>
        <taxon>Parabasalia</taxon>
        <taxon>Tritrichomonadida</taxon>
        <taxon>Tritrichomonadidae</taxon>
        <taxon>Tritrichomonas</taxon>
    </lineage>
</organism>
<accession>A0ABR2KE44</accession>
<comment type="similarity">
    <text evidence="8">Belongs to the protein kinase superfamily. Ser/Thr protein kinase family. MAP kinase subfamily.</text>
</comment>
<dbReference type="PROSITE" id="PS00108">
    <property type="entry name" value="PROTEIN_KINASE_ST"/>
    <property type="match status" value="1"/>
</dbReference>
<dbReference type="EMBL" id="JAPFFF010000005">
    <property type="protein sequence ID" value="KAK8889041.1"/>
    <property type="molecule type" value="Genomic_DNA"/>
</dbReference>
<comment type="activity regulation">
    <text evidence="8">Activated by threonine and tyrosine phosphorylation.</text>
</comment>
<dbReference type="InterPro" id="IPR003527">
    <property type="entry name" value="MAP_kinase_CS"/>
</dbReference>
<evidence type="ECO:0000256" key="4">
    <source>
        <dbReference type="ARBA" id="ARBA00022777"/>
    </source>
</evidence>
<dbReference type="EC" id="2.7.11.24" evidence="8"/>
<evidence type="ECO:0000259" key="9">
    <source>
        <dbReference type="PROSITE" id="PS50011"/>
    </source>
</evidence>
<evidence type="ECO:0000256" key="1">
    <source>
        <dbReference type="ARBA" id="ARBA00022527"/>
    </source>
</evidence>
<evidence type="ECO:0000256" key="8">
    <source>
        <dbReference type="RuleBase" id="RU361165"/>
    </source>
</evidence>
<dbReference type="CDD" id="cd07834">
    <property type="entry name" value="STKc_MAPK"/>
    <property type="match status" value="1"/>
</dbReference>
<name>A0ABR2KE44_9EUKA</name>
<dbReference type="PROSITE" id="PS50011">
    <property type="entry name" value="PROTEIN_KINASE_DOM"/>
    <property type="match status" value="1"/>
</dbReference>
<dbReference type="PROSITE" id="PS00107">
    <property type="entry name" value="PROTEIN_KINASE_ATP"/>
    <property type="match status" value="1"/>
</dbReference>
<evidence type="ECO:0000256" key="6">
    <source>
        <dbReference type="PROSITE-ProRule" id="PRU10141"/>
    </source>
</evidence>
<dbReference type="InterPro" id="IPR008271">
    <property type="entry name" value="Ser/Thr_kinase_AS"/>
</dbReference>
<evidence type="ECO:0000256" key="2">
    <source>
        <dbReference type="ARBA" id="ARBA00022679"/>
    </source>
</evidence>
<evidence type="ECO:0000256" key="7">
    <source>
        <dbReference type="RuleBase" id="RU000304"/>
    </source>
</evidence>
<reference evidence="10 11" key="1">
    <citation type="submission" date="2024-04" db="EMBL/GenBank/DDBJ databases">
        <title>Tritrichomonas musculus Genome.</title>
        <authorList>
            <person name="Alves-Ferreira E."/>
            <person name="Grigg M."/>
            <person name="Lorenzi H."/>
            <person name="Galac M."/>
        </authorList>
    </citation>
    <scope>NUCLEOTIDE SEQUENCE [LARGE SCALE GENOMIC DNA]</scope>
    <source>
        <strain evidence="10 11">EAF2021</strain>
    </source>
</reference>
<feature type="binding site" evidence="6">
    <location>
        <position position="56"/>
    </location>
    <ligand>
        <name>ATP</name>
        <dbReference type="ChEBI" id="CHEBI:30616"/>
    </ligand>
</feature>
<evidence type="ECO:0000313" key="10">
    <source>
        <dbReference type="EMBL" id="KAK8889041.1"/>
    </source>
</evidence>
<dbReference type="InterPro" id="IPR011009">
    <property type="entry name" value="Kinase-like_dom_sf"/>
</dbReference>
<comment type="caution">
    <text evidence="10">The sequence shown here is derived from an EMBL/GenBank/DDBJ whole genome shotgun (WGS) entry which is preliminary data.</text>
</comment>
<keyword evidence="4 8" id="KW-0418">Kinase</keyword>
<evidence type="ECO:0000256" key="3">
    <source>
        <dbReference type="ARBA" id="ARBA00022741"/>
    </source>
</evidence>
<keyword evidence="2 8" id="KW-0808">Transferase</keyword>
<evidence type="ECO:0000313" key="11">
    <source>
        <dbReference type="Proteomes" id="UP001470230"/>
    </source>
</evidence>
<proteinExistence type="inferred from homology"/>
<dbReference type="Proteomes" id="UP001470230">
    <property type="component" value="Unassembled WGS sequence"/>
</dbReference>
<dbReference type="InterPro" id="IPR050117">
    <property type="entry name" value="MAPK"/>
</dbReference>
<dbReference type="InterPro" id="IPR000719">
    <property type="entry name" value="Prot_kinase_dom"/>
</dbReference>
<keyword evidence="1 7" id="KW-0723">Serine/threonine-protein kinase</keyword>
<dbReference type="SMART" id="SM00220">
    <property type="entry name" value="S_TKc"/>
    <property type="match status" value="1"/>
</dbReference>
<gene>
    <name evidence="10" type="ORF">M9Y10_033784</name>
</gene>
<dbReference type="SUPFAM" id="SSF56112">
    <property type="entry name" value="Protein kinase-like (PK-like)"/>
    <property type="match status" value="1"/>
</dbReference>
<dbReference type="PROSITE" id="PS01351">
    <property type="entry name" value="MAPK"/>
    <property type="match status" value="1"/>
</dbReference>
<dbReference type="PANTHER" id="PTHR24055">
    <property type="entry name" value="MITOGEN-ACTIVATED PROTEIN KINASE"/>
    <property type="match status" value="1"/>
</dbReference>
<dbReference type="InterPro" id="IPR017441">
    <property type="entry name" value="Protein_kinase_ATP_BS"/>
</dbReference>